<evidence type="ECO:0000313" key="1">
    <source>
        <dbReference type="EMBL" id="KIL58243.1"/>
    </source>
</evidence>
<evidence type="ECO:0000313" key="2">
    <source>
        <dbReference type="Proteomes" id="UP000054549"/>
    </source>
</evidence>
<name>A0A0C2WPQ7_AMAMK</name>
<proteinExistence type="predicted"/>
<dbReference type="EMBL" id="KN818343">
    <property type="protein sequence ID" value="KIL58243.1"/>
    <property type="molecule type" value="Genomic_DNA"/>
</dbReference>
<dbReference type="Proteomes" id="UP000054549">
    <property type="component" value="Unassembled WGS sequence"/>
</dbReference>
<dbReference type="InParanoid" id="A0A0C2WPQ7"/>
<dbReference type="AlphaFoldDB" id="A0A0C2WPQ7"/>
<reference evidence="1 2" key="1">
    <citation type="submission" date="2014-04" db="EMBL/GenBank/DDBJ databases">
        <title>Evolutionary Origins and Diversification of the Mycorrhizal Mutualists.</title>
        <authorList>
            <consortium name="DOE Joint Genome Institute"/>
            <consortium name="Mycorrhizal Genomics Consortium"/>
            <person name="Kohler A."/>
            <person name="Kuo A."/>
            <person name="Nagy L.G."/>
            <person name="Floudas D."/>
            <person name="Copeland A."/>
            <person name="Barry K.W."/>
            <person name="Cichocki N."/>
            <person name="Veneault-Fourrey C."/>
            <person name="LaButti K."/>
            <person name="Lindquist E.A."/>
            <person name="Lipzen A."/>
            <person name="Lundell T."/>
            <person name="Morin E."/>
            <person name="Murat C."/>
            <person name="Riley R."/>
            <person name="Ohm R."/>
            <person name="Sun H."/>
            <person name="Tunlid A."/>
            <person name="Henrissat B."/>
            <person name="Grigoriev I.V."/>
            <person name="Hibbett D.S."/>
            <person name="Martin F."/>
        </authorList>
    </citation>
    <scope>NUCLEOTIDE SEQUENCE [LARGE SCALE GENOMIC DNA]</scope>
    <source>
        <strain evidence="1 2">Koide BX008</strain>
    </source>
</reference>
<accession>A0A0C2WPQ7</accession>
<dbReference type="HOGENOM" id="CLU_3049811_0_0_1"/>
<protein>
    <submittedName>
        <fullName evidence="1">Uncharacterized protein</fullName>
    </submittedName>
</protein>
<gene>
    <name evidence="1" type="ORF">M378DRAFT_170831</name>
</gene>
<sequence>MLTNQQVECSDSHADTYNIRSIRISFNFDAQCLPKVDTTDYMYGHYTPWVVVTA</sequence>
<organism evidence="1 2">
    <name type="scientific">Amanita muscaria (strain Koide BX008)</name>
    <dbReference type="NCBI Taxonomy" id="946122"/>
    <lineage>
        <taxon>Eukaryota</taxon>
        <taxon>Fungi</taxon>
        <taxon>Dikarya</taxon>
        <taxon>Basidiomycota</taxon>
        <taxon>Agaricomycotina</taxon>
        <taxon>Agaricomycetes</taxon>
        <taxon>Agaricomycetidae</taxon>
        <taxon>Agaricales</taxon>
        <taxon>Pluteineae</taxon>
        <taxon>Amanitaceae</taxon>
        <taxon>Amanita</taxon>
    </lineage>
</organism>
<keyword evidence="2" id="KW-1185">Reference proteome</keyword>